<dbReference type="Proteomes" id="UP000005442">
    <property type="component" value="Chromosome"/>
</dbReference>
<dbReference type="InterPro" id="IPR011251">
    <property type="entry name" value="Luciferase-like_dom"/>
</dbReference>
<dbReference type="Gene3D" id="3.20.20.30">
    <property type="entry name" value="Luciferase-like domain"/>
    <property type="match status" value="1"/>
</dbReference>
<dbReference type="SUPFAM" id="SSF51679">
    <property type="entry name" value="Bacterial luciferase-like"/>
    <property type="match status" value="1"/>
</dbReference>
<dbReference type="PATRIC" id="fig|710685.3.peg.5755"/>
<dbReference type="EMBL" id="CP003169">
    <property type="protein sequence ID" value="AEV76193.1"/>
    <property type="molecule type" value="Genomic_DNA"/>
</dbReference>
<dbReference type="STRING" id="710685.MycrhN_5726"/>
<accession>G8RM31</accession>
<evidence type="ECO:0000256" key="4">
    <source>
        <dbReference type="ARBA" id="ARBA00023033"/>
    </source>
</evidence>
<sequence length="290" mass="32354">MQFWSGTPFMKTSEILPLARMLDEAGYDGMITADHLIYPRKLSSPYPDHPSGKPPWPPETSWPDCWVQIGAMAAVTSRLRFSNAVYIAPARPLLEVAKQVATASALSEGRVQLAVGVGWMREEYDMLGQDFTTRGKRLNEMIPALRALWGGGWVSWSGEHYQVPEMMIEPHPEAPVPIHCGGESDAALRRAAKLCEGWVGYAYGWDDAVSYANKLTKLRHEYGRASEPFDITLALLEPPSPDLYKRAEDAGITSVMCAPWMGADLPGDDVERYREPIERFAEDIIARVRS</sequence>
<evidence type="ECO:0000313" key="6">
    <source>
        <dbReference type="EMBL" id="AEV76193.1"/>
    </source>
</evidence>
<dbReference type="OrthoDB" id="9781803at2"/>
<gene>
    <name evidence="6" type="ordered locus">MycrhN_5726</name>
</gene>
<evidence type="ECO:0000256" key="3">
    <source>
        <dbReference type="ARBA" id="ARBA00023002"/>
    </source>
</evidence>
<keyword evidence="7" id="KW-1185">Reference proteome</keyword>
<dbReference type="PANTHER" id="PTHR42847:SF4">
    <property type="entry name" value="ALKANESULFONATE MONOOXYGENASE-RELATED"/>
    <property type="match status" value="1"/>
</dbReference>
<protein>
    <submittedName>
        <fullName evidence="6">Putative F420-dependent oxidoreductase, Rv2161c family</fullName>
    </submittedName>
</protein>
<dbReference type="InterPro" id="IPR036661">
    <property type="entry name" value="Luciferase-like_sf"/>
</dbReference>
<dbReference type="RefSeq" id="WP_014213932.1">
    <property type="nucleotide sequence ID" value="NC_016604.1"/>
</dbReference>
<keyword evidence="3" id="KW-0560">Oxidoreductase</keyword>
<keyword evidence="2" id="KW-0288">FMN</keyword>
<dbReference type="HOGENOM" id="CLU_027853_7_0_11"/>
<keyword evidence="1" id="KW-0285">Flavoprotein</keyword>
<dbReference type="Pfam" id="PF00296">
    <property type="entry name" value="Bac_luciferase"/>
    <property type="match status" value="1"/>
</dbReference>
<dbReference type="KEGG" id="mrh:MycrhN_5726"/>
<evidence type="ECO:0000259" key="5">
    <source>
        <dbReference type="Pfam" id="PF00296"/>
    </source>
</evidence>
<dbReference type="eggNOG" id="COG2141">
    <property type="taxonomic scope" value="Bacteria"/>
</dbReference>
<evidence type="ECO:0000313" key="7">
    <source>
        <dbReference type="Proteomes" id="UP000005442"/>
    </source>
</evidence>
<proteinExistence type="predicted"/>
<organism evidence="6 7">
    <name type="scientific">Mycolicibacterium rhodesiae (strain NBB3)</name>
    <name type="common">Mycobacterium rhodesiae</name>
    <dbReference type="NCBI Taxonomy" id="710685"/>
    <lineage>
        <taxon>Bacteria</taxon>
        <taxon>Bacillati</taxon>
        <taxon>Actinomycetota</taxon>
        <taxon>Actinomycetes</taxon>
        <taxon>Mycobacteriales</taxon>
        <taxon>Mycobacteriaceae</taxon>
        <taxon>Mycolicibacterium</taxon>
    </lineage>
</organism>
<evidence type="ECO:0000256" key="1">
    <source>
        <dbReference type="ARBA" id="ARBA00022630"/>
    </source>
</evidence>
<dbReference type="InterPro" id="IPR019921">
    <property type="entry name" value="Lucif-like_OxRdtase_Rv2161c"/>
</dbReference>
<dbReference type="InterPro" id="IPR050172">
    <property type="entry name" value="SsuD_RutA_monooxygenase"/>
</dbReference>
<dbReference type="PANTHER" id="PTHR42847">
    <property type="entry name" value="ALKANESULFONATE MONOOXYGENASE"/>
    <property type="match status" value="1"/>
</dbReference>
<feature type="domain" description="Luciferase-like" evidence="5">
    <location>
        <begin position="12"/>
        <end position="234"/>
    </location>
</feature>
<dbReference type="AlphaFoldDB" id="G8RM31"/>
<dbReference type="GO" id="GO:0046306">
    <property type="term" value="P:alkanesulfonate catabolic process"/>
    <property type="evidence" value="ECO:0007669"/>
    <property type="project" value="TreeGrafter"/>
</dbReference>
<dbReference type="NCBIfam" id="TIGR03619">
    <property type="entry name" value="F420_Rv2161c"/>
    <property type="match status" value="1"/>
</dbReference>
<evidence type="ECO:0000256" key="2">
    <source>
        <dbReference type="ARBA" id="ARBA00022643"/>
    </source>
</evidence>
<keyword evidence="4" id="KW-0503">Monooxygenase</keyword>
<dbReference type="GO" id="GO:0008726">
    <property type="term" value="F:alkanesulfonate monooxygenase activity"/>
    <property type="evidence" value="ECO:0007669"/>
    <property type="project" value="TreeGrafter"/>
</dbReference>
<reference evidence="6 7" key="1">
    <citation type="submission" date="2011-12" db="EMBL/GenBank/DDBJ databases">
        <title>Complete sequence of Mycobacterium rhodesiae NBB3.</title>
        <authorList>
            <consortium name="US DOE Joint Genome Institute"/>
            <person name="Lucas S."/>
            <person name="Han J."/>
            <person name="Lapidus A."/>
            <person name="Cheng J.-F."/>
            <person name="Goodwin L."/>
            <person name="Pitluck S."/>
            <person name="Peters L."/>
            <person name="Mikhailova N."/>
            <person name="Gu W."/>
            <person name="Detter J.C."/>
            <person name="Han C."/>
            <person name="Tapia R."/>
            <person name="Land M."/>
            <person name="Hauser L."/>
            <person name="Kyrpides N."/>
            <person name="Ivanova N."/>
            <person name="Pagani I."/>
            <person name="Mattes T."/>
            <person name="Holmes A."/>
            <person name="Rutledge P."/>
            <person name="Paulsen I."/>
            <person name="Coleman N."/>
            <person name="Woyke T."/>
        </authorList>
    </citation>
    <scope>NUCLEOTIDE SEQUENCE [LARGE SCALE GENOMIC DNA]</scope>
    <source>
        <strain evidence="6 7">NBB3</strain>
    </source>
</reference>
<name>G8RM31_MYCRN</name>